<proteinExistence type="predicted"/>
<protein>
    <submittedName>
        <fullName evidence="2">Uncharacterized protein</fullName>
    </submittedName>
</protein>
<dbReference type="Proteomes" id="UP000663823">
    <property type="component" value="Unassembled WGS sequence"/>
</dbReference>
<dbReference type="EMBL" id="CAJOAX010044545">
    <property type="protein sequence ID" value="CAF4292624.1"/>
    <property type="molecule type" value="Genomic_DNA"/>
</dbReference>
<accession>A0A820HI09</accession>
<evidence type="ECO:0000313" key="3">
    <source>
        <dbReference type="Proteomes" id="UP000663823"/>
    </source>
</evidence>
<evidence type="ECO:0000256" key="1">
    <source>
        <dbReference type="SAM" id="MobiDB-lite"/>
    </source>
</evidence>
<comment type="caution">
    <text evidence="2">The sequence shown here is derived from an EMBL/GenBank/DDBJ whole genome shotgun (WGS) entry which is preliminary data.</text>
</comment>
<organism evidence="2 3">
    <name type="scientific">Rotaria sordida</name>
    <dbReference type="NCBI Taxonomy" id="392033"/>
    <lineage>
        <taxon>Eukaryota</taxon>
        <taxon>Metazoa</taxon>
        <taxon>Spiralia</taxon>
        <taxon>Gnathifera</taxon>
        <taxon>Rotifera</taxon>
        <taxon>Eurotatoria</taxon>
        <taxon>Bdelloidea</taxon>
        <taxon>Philodinida</taxon>
        <taxon>Philodinidae</taxon>
        <taxon>Rotaria</taxon>
    </lineage>
</organism>
<feature type="region of interest" description="Disordered" evidence="1">
    <location>
        <begin position="21"/>
        <end position="42"/>
    </location>
</feature>
<dbReference type="AlphaFoldDB" id="A0A820HI09"/>
<reference evidence="2" key="1">
    <citation type="submission" date="2021-02" db="EMBL/GenBank/DDBJ databases">
        <authorList>
            <person name="Nowell W R."/>
        </authorList>
    </citation>
    <scope>NUCLEOTIDE SEQUENCE</scope>
</reference>
<feature type="non-terminal residue" evidence="2">
    <location>
        <position position="42"/>
    </location>
</feature>
<sequence length="42" mass="4619">MNSSMNSNDIILDECISSTTSNDSIITNNVDNNPTMKKSKKI</sequence>
<evidence type="ECO:0000313" key="2">
    <source>
        <dbReference type="EMBL" id="CAF4292624.1"/>
    </source>
</evidence>
<name>A0A820HI09_9BILA</name>
<gene>
    <name evidence="2" type="ORF">OTI717_LOCUS41777</name>
</gene>